<dbReference type="InterPro" id="IPR017441">
    <property type="entry name" value="Protein_kinase_ATP_BS"/>
</dbReference>
<sequence length="1347" mass="148173">MLASAIKDSIVPEFLASEVYKHLDGMLGKGSSGIVYSIRGCSNFAIKEIQIDGQGEGPLNAFKSKLAALLEFSHPGVLKCHQVIENGSFIYVIMDRYSKALDSFLTEHKRREARISDEMLFSVLQQVADALAYLHGIQMKDSSGNTVCGTVHWDIKPANILLSEDGKRVVVTCFGLYKNALRPENAFVGTGPYAAPEALLHKHFTPASDIWALGVIIYELAILKRPDFTRTSDPKSLFVPGWRPDLSDITNSVMKYILKKIFVLDPGKRPTAKELCDLLQASDASAAKRSPRTMMLEDALDKINARIASLEKTLQAKIDDLEQRFTRAFENPRKPCVQVSTPSASTPALVSITASSTLPKSILDFSWTPLMHAAASGDVEVARKYLSDKDKKNSDGETALMIAARAKHEKIVELLDPTDDKGITTLMRAVDRNDVDTVKVLIPLQKGRRTTGKVEVDELGIIEGTALMRAAAHGYTGIVGLLVEHECCMKDKCGKTALMKAAQGNNPDCVKILLSKEAGMRQNNGWTALMYAAYSNSIECATLLVEKETGMRNKNGRSALMIAVFNNSVDCVKLLLGYEGGMQDSDGWSALMHAARNNKLECVRLLSKKEGCMQDKDGWTALMCAARNDHLECARLLLEKESGMQTNNNETALIMAAEKDHPECVWLLLEREGSMYDKSGRTGLMAAAANNSIECVRLLLGKEGGMKTIDDQTALMDAARNNNPECVNLLIRKEGGMQNKNGETALIGAAQKNCPEYIKLLLEKESNMQDNDGGSALMWAAYHGNPECVKLLLRMERRMRDNSDMTALMWAASCNEQECTQLLVQHEGDASSWTTLIYAAVRGDIDAVRDCLHEAGQQDIGGKTALMYAAARGHIEIVSLLVEKEVCMRDKCGRTALMSAAENNYNQCVDVLLEKEGGMQDEDGWTAMMCAAANNNMECIRLLIEKEARMQDRCGMTALMHAAEDNSISAINIILEHEKGMRSKQNRNALYYALKSEHLKVAKIIIPHEDPTDKDGVTALMRAASRGDIEMVRTLIPLQKGMTDIVGNMAFIYAFTNNHTDTAILLRNYEAPSWTHLMCAAFVGNIEMARKHLSDKDKRNSDGDTALMIAAREGYEDIVELLDPTDENGTTALMRATIGGDIELVKLLAPLQEEMKNSEGYTALMFAAKAGNKNLVELLDPIDDEDSITALMRAAEEDDIENVKLLTPLQAKRKLGYVKVDGWEIYKGTALMIAAAHGHTKIVELLVKHEIGMTDGVGRTALMGAAFNNHPECVKLLLSMENGRKDDFGWTALIYAVSNGSIDTARLLAERERDIRDNSGVSAFEYAEGYNFPDIVSILSDSVSSSE</sequence>
<keyword evidence="2" id="KW-0067">ATP-binding</keyword>
<evidence type="ECO:0000256" key="3">
    <source>
        <dbReference type="SAM" id="Coils"/>
    </source>
</evidence>
<feature type="binding site" evidence="2">
    <location>
        <position position="47"/>
    </location>
    <ligand>
        <name>ATP</name>
        <dbReference type="ChEBI" id="CHEBI:30616"/>
    </ligand>
</feature>
<proteinExistence type="predicted"/>
<dbReference type="GO" id="GO:0004672">
    <property type="term" value="F:protein kinase activity"/>
    <property type="evidence" value="ECO:0007669"/>
    <property type="project" value="InterPro"/>
</dbReference>
<evidence type="ECO:0000259" key="4">
    <source>
        <dbReference type="PROSITE" id="PS50011"/>
    </source>
</evidence>
<feature type="repeat" description="ANK" evidence="1">
    <location>
        <begin position="617"/>
        <end position="649"/>
    </location>
</feature>
<feature type="coiled-coil region" evidence="3">
    <location>
        <begin position="293"/>
        <end position="331"/>
    </location>
</feature>
<dbReference type="Pfam" id="PF00023">
    <property type="entry name" value="Ank"/>
    <property type="match status" value="2"/>
</dbReference>
<evidence type="ECO:0000256" key="2">
    <source>
        <dbReference type="PROSITE-ProRule" id="PRU10141"/>
    </source>
</evidence>
<keyword evidence="2" id="KW-0547">Nucleotide-binding</keyword>
<dbReference type="InterPro" id="IPR036770">
    <property type="entry name" value="Ankyrin_rpt-contain_sf"/>
</dbReference>
<feature type="repeat" description="ANK" evidence="1">
    <location>
        <begin position="679"/>
        <end position="711"/>
    </location>
</feature>
<dbReference type="SUPFAM" id="SSF48403">
    <property type="entry name" value="Ankyrin repeat"/>
    <property type="match status" value="3"/>
</dbReference>
<keyword evidence="5" id="KW-0808">Transferase</keyword>
<dbReference type="CDD" id="cd14014">
    <property type="entry name" value="STKc_PknB_like"/>
    <property type="match status" value="1"/>
</dbReference>
<dbReference type="PANTHER" id="PTHR24120:SF4">
    <property type="entry name" value="GH07239P"/>
    <property type="match status" value="1"/>
</dbReference>
<feature type="domain" description="Protein kinase" evidence="4">
    <location>
        <begin position="21"/>
        <end position="279"/>
    </location>
</feature>
<reference evidence="5 6" key="1">
    <citation type="journal article" date="2010" name="BMC Genomics">
        <title>Genome analysis and comparative genomics of a Giardia intestinalis assemblage E isolate.</title>
        <authorList>
            <person name="Jerlstrom-Hultqvist J."/>
            <person name="Franzen O."/>
            <person name="Ankarklev J."/>
            <person name="Xu F."/>
            <person name="Nohynkova E."/>
            <person name="Andersson J.O."/>
            <person name="Svard S.G."/>
            <person name="Andersson B."/>
        </authorList>
    </citation>
    <scope>NUCLEOTIDE SEQUENCE [LARGE SCALE GENOMIC DNA]</scope>
    <source>
        <strain evidence="5 6">P15</strain>
    </source>
</reference>
<dbReference type="Pfam" id="PF12796">
    <property type="entry name" value="Ank_2"/>
    <property type="match status" value="10"/>
</dbReference>
<dbReference type="SMART" id="SM00248">
    <property type="entry name" value="ANK"/>
    <property type="match status" value="28"/>
</dbReference>
<evidence type="ECO:0000256" key="1">
    <source>
        <dbReference type="PROSITE-ProRule" id="PRU00023"/>
    </source>
</evidence>
<protein>
    <submittedName>
        <fullName evidence="5">Kinase, NEK</fullName>
    </submittedName>
</protein>
<keyword evidence="3" id="KW-0175">Coiled coil</keyword>
<organism evidence="5 6">
    <name type="scientific">Giardia intestinalis (strain P15)</name>
    <name type="common">Giardia lamblia</name>
    <dbReference type="NCBI Taxonomy" id="658858"/>
    <lineage>
        <taxon>Eukaryota</taxon>
        <taxon>Metamonada</taxon>
        <taxon>Diplomonadida</taxon>
        <taxon>Hexamitidae</taxon>
        <taxon>Giardiinae</taxon>
        <taxon>Giardia</taxon>
    </lineage>
</organism>
<keyword evidence="1" id="KW-0040">ANK repeat</keyword>
<dbReference type="PANTHER" id="PTHR24120">
    <property type="entry name" value="GH07239P"/>
    <property type="match status" value="1"/>
</dbReference>
<dbReference type="GO" id="GO:0005524">
    <property type="term" value="F:ATP binding"/>
    <property type="evidence" value="ECO:0007669"/>
    <property type="project" value="UniProtKB-UniRule"/>
</dbReference>
<name>E1F6M4_GIAIA</name>
<dbReference type="Gene3D" id="1.25.40.20">
    <property type="entry name" value="Ankyrin repeat-containing domain"/>
    <property type="match status" value="11"/>
</dbReference>
<dbReference type="Gene3D" id="3.30.200.20">
    <property type="entry name" value="Phosphorylase Kinase, domain 1"/>
    <property type="match status" value="1"/>
</dbReference>
<dbReference type="STRING" id="658858.E1F6M4"/>
<dbReference type="SMART" id="SM00220">
    <property type="entry name" value="S_TKc"/>
    <property type="match status" value="1"/>
</dbReference>
<dbReference type="Pfam" id="PF00069">
    <property type="entry name" value="Pkinase"/>
    <property type="match status" value="1"/>
</dbReference>
<dbReference type="OMA" id="LMWAASC"/>
<dbReference type="InterPro" id="IPR011009">
    <property type="entry name" value="Kinase-like_dom_sf"/>
</dbReference>
<accession>E1F6M4</accession>
<dbReference type="SUPFAM" id="SSF56112">
    <property type="entry name" value="Protein kinase-like (PK-like)"/>
    <property type="match status" value="1"/>
</dbReference>
<dbReference type="VEuPathDB" id="GiardiaDB:GLP15_3040"/>
<dbReference type="OrthoDB" id="10250315at2759"/>
<dbReference type="InterPro" id="IPR000719">
    <property type="entry name" value="Prot_kinase_dom"/>
</dbReference>
<dbReference type="PROSITE" id="PS50297">
    <property type="entry name" value="ANK_REP_REGION"/>
    <property type="match status" value="3"/>
</dbReference>
<dbReference type="PROSITE" id="PS00107">
    <property type="entry name" value="PROTEIN_KINASE_ATP"/>
    <property type="match status" value="1"/>
</dbReference>
<keyword evidence="5" id="KW-0418">Kinase</keyword>
<gene>
    <name evidence="5" type="ORF">GLP15_3040</name>
</gene>
<comment type="caution">
    <text evidence="5">The sequence shown here is derived from an EMBL/GenBank/DDBJ whole genome shotgun (WGS) entry which is preliminary data.</text>
</comment>
<dbReference type="InterPro" id="IPR002110">
    <property type="entry name" value="Ankyrin_rpt"/>
</dbReference>
<feature type="repeat" description="ANK" evidence="1">
    <location>
        <begin position="861"/>
        <end position="884"/>
    </location>
</feature>
<feature type="repeat" description="ANK" evidence="1">
    <location>
        <begin position="1102"/>
        <end position="1122"/>
    </location>
</feature>
<dbReference type="PROSITE" id="PS50088">
    <property type="entry name" value="ANK_REPEAT"/>
    <property type="match status" value="5"/>
</dbReference>
<dbReference type="PROSITE" id="PS50011">
    <property type="entry name" value="PROTEIN_KINASE_DOM"/>
    <property type="match status" value="1"/>
</dbReference>
<feature type="repeat" description="ANK" evidence="1">
    <location>
        <begin position="1015"/>
        <end position="1036"/>
    </location>
</feature>
<dbReference type="EMBL" id="ACVC01000201">
    <property type="protein sequence ID" value="EFO61869.1"/>
    <property type="molecule type" value="Genomic_DNA"/>
</dbReference>
<evidence type="ECO:0000313" key="5">
    <source>
        <dbReference type="EMBL" id="EFO61869.1"/>
    </source>
</evidence>
<dbReference type="Gene3D" id="1.10.510.10">
    <property type="entry name" value="Transferase(Phosphotransferase) domain 1"/>
    <property type="match status" value="1"/>
</dbReference>
<dbReference type="Proteomes" id="UP000008974">
    <property type="component" value="Unassembled WGS sequence"/>
</dbReference>
<evidence type="ECO:0000313" key="6">
    <source>
        <dbReference type="Proteomes" id="UP000008974"/>
    </source>
</evidence>